<dbReference type="InterPro" id="IPR006067">
    <property type="entry name" value="NO2/SO3_Rdtase_4Fe4S_dom"/>
</dbReference>
<dbReference type="GO" id="GO:0046872">
    <property type="term" value="F:metal ion binding"/>
    <property type="evidence" value="ECO:0007669"/>
    <property type="project" value="UniProtKB-KW"/>
</dbReference>
<evidence type="ECO:0000256" key="3">
    <source>
        <dbReference type="ARBA" id="ARBA00022723"/>
    </source>
</evidence>
<dbReference type="GO" id="GO:0020037">
    <property type="term" value="F:heme binding"/>
    <property type="evidence" value="ECO:0007669"/>
    <property type="project" value="InterPro"/>
</dbReference>
<feature type="domain" description="Nitrite/sulphite reductase 4Fe-4S" evidence="7">
    <location>
        <begin position="126"/>
        <end position="278"/>
    </location>
</feature>
<keyword evidence="10" id="KW-1185">Reference proteome</keyword>
<evidence type="ECO:0000313" key="9">
    <source>
        <dbReference type="EMBL" id="OAN66996.1"/>
    </source>
</evidence>
<dbReference type="Gene3D" id="3.90.480.10">
    <property type="entry name" value="Sulfite Reductase Hemoprotein,Domain 2"/>
    <property type="match status" value="1"/>
</dbReference>
<dbReference type="Proteomes" id="UP000078543">
    <property type="component" value="Unassembled WGS sequence"/>
</dbReference>
<dbReference type="RefSeq" id="WP_068496397.1">
    <property type="nucleotide sequence ID" value="NZ_LWQU01000011.1"/>
</dbReference>
<protein>
    <submittedName>
        <fullName evidence="9">Sulfite reductase</fullName>
    </submittedName>
</protein>
<dbReference type="Pfam" id="PF03460">
    <property type="entry name" value="NIR_SIR_ferr"/>
    <property type="match status" value="2"/>
</dbReference>
<keyword evidence="6" id="KW-0411">Iron-sulfur</keyword>
<dbReference type="GO" id="GO:0051539">
    <property type="term" value="F:4 iron, 4 sulfur cluster binding"/>
    <property type="evidence" value="ECO:0007669"/>
    <property type="project" value="UniProtKB-KW"/>
</dbReference>
<sequence length="687" mass="72694">MLDAATSDLPISEPLVRLSDLDEYRAGLARHLSGEWDGERFTAHRVRFGVYGQKQPGVQMVRIKIPGGRLPVGWLRTLAAVNRNFAEGASHVTTRQDVQIYAVALEKTPDLLEALYSNGITTREACGNTIRNLTACALAGACPRELVDAGLVADQLSRAWLRHPLVQHMPRKIKITVSGCATDCGHTAIHDLGFIAITKDGRPGFRVTAGGGLGSQPRAAVEIADFVTEDELPAVLEALARLHQRYSDRRNRNAARLKFVAKRFGDDKFRALFAEEFERVRGLPQRHWAGLDWNRPAEAAISRAPVGLIDAHDGSVAVSVSVPLGIVSSEQWGALADIADRVGVTELRATRDQNLLFLGVAREQSQLVVDGVRAIGFDVPRSAADIATVISCPGTTTCRIGITNSQGFAREALNAALSDPQAKGTSVHVSGCQNSCGLHHVADFGLHGMAKKIDGQPAPYYQLHFGGDAASSTIGLTGPMIAARHAVAGLGLLRQAWASGRQDGEGVRAWAERQGKDGIDAILNSLGEGGADDLFVDWGDSHDFAGAPQAKGECAAPFAAADLYEDLADDSLITLDRALAVGNQAIAAEAADTGIEYAARRLLHLKGVPSEDGQNLAAHIAAIGAHWADQADVVDAARTALAARGGEAEALREAVALLIDTARDLAENPVSVAAAVGDINALLGAAE</sequence>
<dbReference type="InterPro" id="IPR006066">
    <property type="entry name" value="NO2/SO3_Rdtase_FeS/sirohaem_BS"/>
</dbReference>
<dbReference type="PRINTS" id="PR00397">
    <property type="entry name" value="SIROHAEM"/>
</dbReference>
<dbReference type="PROSITE" id="PS00365">
    <property type="entry name" value="NIR_SIR"/>
    <property type="match status" value="2"/>
</dbReference>
<evidence type="ECO:0000259" key="8">
    <source>
        <dbReference type="Pfam" id="PF03460"/>
    </source>
</evidence>
<dbReference type="EMBL" id="LWQU01000011">
    <property type="protein sequence ID" value="OAN66996.1"/>
    <property type="molecule type" value="Genomic_DNA"/>
</dbReference>
<dbReference type="InterPro" id="IPR036136">
    <property type="entry name" value="Nit/Sulf_reduc_fer-like_dom_sf"/>
</dbReference>
<evidence type="ECO:0000256" key="5">
    <source>
        <dbReference type="ARBA" id="ARBA00023004"/>
    </source>
</evidence>
<proteinExistence type="predicted"/>
<dbReference type="PANTHER" id="PTHR32439">
    <property type="entry name" value="FERREDOXIN--NITRITE REDUCTASE, CHLOROPLASTIC"/>
    <property type="match status" value="1"/>
</dbReference>
<dbReference type="InterPro" id="IPR045854">
    <property type="entry name" value="NO2/SO3_Rdtase_4Fe4S_sf"/>
</dbReference>
<reference evidence="9 10" key="1">
    <citation type="submission" date="2016-04" db="EMBL/GenBank/DDBJ databases">
        <title>Draft genome sequence of freshwater magnetotactic bacteria Magnetospirillum marisnigri SP-1 and Magnetospirillum moscoviense BB-1.</title>
        <authorList>
            <person name="Koziaeva V."/>
            <person name="Dziuba M.V."/>
            <person name="Ivanov T.M."/>
            <person name="Kuznetsov B."/>
            <person name="Grouzdev D.S."/>
        </authorList>
    </citation>
    <scope>NUCLEOTIDE SEQUENCE [LARGE SCALE GENOMIC DNA]</scope>
    <source>
        <strain evidence="9 10">BB-1</strain>
    </source>
</reference>
<dbReference type="Pfam" id="PF01077">
    <property type="entry name" value="NIR_SIR"/>
    <property type="match status" value="2"/>
</dbReference>
<keyword evidence="2" id="KW-0349">Heme</keyword>
<dbReference type="GO" id="GO:0016491">
    <property type="term" value="F:oxidoreductase activity"/>
    <property type="evidence" value="ECO:0007669"/>
    <property type="project" value="UniProtKB-KW"/>
</dbReference>
<keyword evidence="5" id="KW-0408">Iron</keyword>
<organism evidence="9 10">
    <name type="scientific">Magnetospirillum moscoviense</name>
    <dbReference type="NCBI Taxonomy" id="1437059"/>
    <lineage>
        <taxon>Bacteria</taxon>
        <taxon>Pseudomonadati</taxon>
        <taxon>Pseudomonadota</taxon>
        <taxon>Alphaproteobacteria</taxon>
        <taxon>Rhodospirillales</taxon>
        <taxon>Rhodospirillaceae</taxon>
        <taxon>Magnetospirillum</taxon>
    </lineage>
</organism>
<evidence type="ECO:0000256" key="1">
    <source>
        <dbReference type="ARBA" id="ARBA00022485"/>
    </source>
</evidence>
<dbReference type="PANTHER" id="PTHR32439:SF9">
    <property type="entry name" value="BLR3264 PROTEIN"/>
    <property type="match status" value="1"/>
</dbReference>
<accession>A0A178N075</accession>
<feature type="domain" description="Nitrite/sulphite reductase 4Fe-4S" evidence="7">
    <location>
        <begin position="383"/>
        <end position="472"/>
    </location>
</feature>
<dbReference type="SUPFAM" id="SSF56014">
    <property type="entry name" value="Nitrite and sulphite reductase 4Fe-4S domain-like"/>
    <property type="match status" value="2"/>
</dbReference>
<evidence type="ECO:0000256" key="2">
    <source>
        <dbReference type="ARBA" id="ARBA00022617"/>
    </source>
</evidence>
<evidence type="ECO:0000313" key="10">
    <source>
        <dbReference type="Proteomes" id="UP000078543"/>
    </source>
</evidence>
<dbReference type="STRING" id="1437059.A6A05_05430"/>
<dbReference type="InterPro" id="IPR051329">
    <property type="entry name" value="NIR_SIR_4Fe-4S"/>
</dbReference>
<dbReference type="AlphaFoldDB" id="A0A178N075"/>
<comment type="caution">
    <text evidence="9">The sequence shown here is derived from an EMBL/GenBank/DDBJ whole genome shotgun (WGS) entry which is preliminary data.</text>
</comment>
<dbReference type="Gene3D" id="3.30.413.10">
    <property type="entry name" value="Sulfite Reductase Hemoprotein, domain 1"/>
    <property type="match status" value="2"/>
</dbReference>
<dbReference type="OrthoDB" id="9803707at2"/>
<keyword evidence="3" id="KW-0479">Metal-binding</keyword>
<keyword evidence="1" id="KW-0004">4Fe-4S</keyword>
<evidence type="ECO:0000259" key="7">
    <source>
        <dbReference type="Pfam" id="PF01077"/>
    </source>
</evidence>
<keyword evidence="4" id="KW-0560">Oxidoreductase</keyword>
<dbReference type="SUPFAM" id="SSF55124">
    <property type="entry name" value="Nitrite/Sulfite reductase N-terminal domain-like"/>
    <property type="match status" value="2"/>
</dbReference>
<feature type="domain" description="Nitrite/Sulfite reductase ferredoxin-like" evidence="8">
    <location>
        <begin position="312"/>
        <end position="370"/>
    </location>
</feature>
<feature type="domain" description="Nitrite/Sulfite reductase ferredoxin-like" evidence="8">
    <location>
        <begin position="51"/>
        <end position="115"/>
    </location>
</feature>
<gene>
    <name evidence="9" type="ORF">A6A05_05430</name>
</gene>
<evidence type="ECO:0000256" key="6">
    <source>
        <dbReference type="ARBA" id="ARBA00023014"/>
    </source>
</evidence>
<dbReference type="InterPro" id="IPR005117">
    <property type="entry name" value="NiRdtase/SiRdtase_haem-b_fer"/>
</dbReference>
<evidence type="ECO:0000256" key="4">
    <source>
        <dbReference type="ARBA" id="ARBA00023002"/>
    </source>
</evidence>
<name>A0A178N075_9PROT</name>